<dbReference type="RefSeq" id="WP_094035169.1">
    <property type="nucleotide sequence ID" value="NZ_CP022540.1"/>
</dbReference>
<evidence type="ECO:0000313" key="3">
    <source>
        <dbReference type="EMBL" id="ASP21229.1"/>
    </source>
</evidence>
<reference evidence="3 4" key="1">
    <citation type="submission" date="2017-07" db="EMBL/GenBank/DDBJ databases">
        <title>Genome Sequence of Antarctobacter heliothermus Strain SMS3 Isolated from a culture of the Diatom Skeletonema marinoi.</title>
        <authorList>
            <person name="Topel M."/>
            <person name="Pinder M.I.M."/>
            <person name="Johansson O.N."/>
            <person name="Kourtchenko O."/>
            <person name="Godhe A."/>
            <person name="Clarke A.K."/>
        </authorList>
    </citation>
    <scope>NUCLEOTIDE SEQUENCE [LARGE SCALE GENOMIC DNA]</scope>
    <source>
        <strain evidence="3 4">SMS3</strain>
    </source>
</reference>
<keyword evidence="1" id="KW-0560">Oxidoreductase</keyword>
<dbReference type="SUPFAM" id="SSF52518">
    <property type="entry name" value="Thiamin diphosphate-binding fold (THDP-binding)"/>
    <property type="match status" value="2"/>
</dbReference>
<dbReference type="NCBIfam" id="NF009589">
    <property type="entry name" value="PRK13030.1"/>
    <property type="match status" value="1"/>
</dbReference>
<dbReference type="CDD" id="cd07034">
    <property type="entry name" value="TPP_PYR_PFOR_IOR-alpha_like"/>
    <property type="match status" value="1"/>
</dbReference>
<dbReference type="PANTHER" id="PTHR48084">
    <property type="entry name" value="2-OXOGLUTARATE OXIDOREDUCTASE SUBUNIT KORB-RELATED"/>
    <property type="match status" value="1"/>
</dbReference>
<dbReference type="InterPro" id="IPR046667">
    <property type="entry name" value="DUF6537"/>
</dbReference>
<sequence>MSLHQSLDVDERLSCAKGTVFLSGVQVLARLALDQSRADRARGLKTGGYVSGYRGSPLAGLDRELMRLSAEFAAHDVQFHPAVNEDLAATAIWGTQQLAQNPTRRLDGVFGLWYGKGPGLDRSMDAVRHGAAYGASPLGGVVMLVGDDHAASSSTVAHQSDAMLAAAHVPVLHPTTLQNLRLLGRAAIEISRQSGAWVALKCQTELMEISGSIDLDEELPPTLLGTSEPDPALHTAVIEMPPMAELRIAPRIAAVQRLVAEAGLDRITTEAPNATIGIIATGKASIDLNGALLALGLSPEDAGIRIYRPALVWPLEPTGALRFASGLKQILVVEEKDAFVETQLRALLSERLSSAMPQIMGKRDATGEVLLPATGALDPQLIATAVARFLGRDAPAPAKQTLAVPTLPRRRPFFCAGCPHNSSTNLPEGSRAFAGIGCHSMVIGTGRNTDGFTQMGAEGVVWLGQSPFCDENHVFVNMGDGTYFHSGLLAIRAAVAAKVNATYKVLFNDAVAMTGGQTHDGTLTPGAIGAQIQAEGVRHVAIVSDDPARTRASGLPPGVKIHHRDMLDRVSQEMRDTPGITAIVYDQTCATELRRRRKRGKAPVPTERIAINSDVCEGCGDCTLVSNCVAVEPRETWKGLKRQINQSTCNTDKSCLGGFCPSFVTITNGATQKPEISGIETRLAGAILPQPALTMDRPADILIAGIGGTGVLTMSAILGMAAHLSNQSVTLLDQSGLAQKNGAVRSHVRIGHPDIQNQPARLTAGSASLLIAADVFTAADPNAIGVIGPQTAIIANGSAPPPVEFLSDRNVETGPEAAIGVLKSAGRSFCQIDAQHLAVQLIGSGAFANVILVGAAWQSGAIPLSQDALEQAITLNGVAVRQNLLAFAIGRAAVAAPDLLTPAEQLGDDADLATRRHKFLTAFQSTAWADRHAALVRAVAEAETPLVGAPGALTEAVSKTAFRLMTYKDEYEVARLLSSDEFVEEIRREHGPEAKVTYHLAPPLLAWRRDSRGRPAKMRFGSWLGTPLRLLARFKGLRGTAFDPFGHSLERRTERALVDRYERTIRAILPSLSPDTRDMAYQIALMPGNVRGFGPVKHDGLVAAGETLDQMLDAYLDQAKKPANAPGKVKRKPEKEGAL</sequence>
<protein>
    <submittedName>
        <fullName evidence="3">2-oxoacid ferredoxin oxidoreductase</fullName>
    </submittedName>
</protein>
<dbReference type="AlphaFoldDB" id="A0A222E4T5"/>
<dbReference type="InterPro" id="IPR019752">
    <property type="entry name" value="Pyrv/ketoisovalerate_OxRed_cat"/>
</dbReference>
<dbReference type="Pfam" id="PF20169">
    <property type="entry name" value="DUF6537"/>
    <property type="match status" value="1"/>
</dbReference>
<dbReference type="InterPro" id="IPR029061">
    <property type="entry name" value="THDP-binding"/>
</dbReference>
<dbReference type="GO" id="GO:0016903">
    <property type="term" value="F:oxidoreductase activity, acting on the aldehyde or oxo group of donors"/>
    <property type="evidence" value="ECO:0007669"/>
    <property type="project" value="InterPro"/>
</dbReference>
<dbReference type="Gene3D" id="3.40.50.970">
    <property type="match status" value="1"/>
</dbReference>
<dbReference type="PANTHER" id="PTHR48084:SF3">
    <property type="entry name" value="SUBUNIT OF PYRUVATE:FLAVODOXIN OXIDOREDUCTASE"/>
    <property type="match status" value="1"/>
</dbReference>
<dbReference type="OrthoDB" id="9803617at2"/>
<dbReference type="SUPFAM" id="SSF53323">
    <property type="entry name" value="Pyruvate-ferredoxin oxidoreductase, PFOR, domain III"/>
    <property type="match status" value="1"/>
</dbReference>
<dbReference type="KEGG" id="aht:ANTHELSMS3_02567"/>
<evidence type="ECO:0000256" key="1">
    <source>
        <dbReference type="ARBA" id="ARBA00023002"/>
    </source>
</evidence>
<feature type="domain" description="4Fe-4S ferredoxin-type" evidence="2">
    <location>
        <begin position="607"/>
        <end position="636"/>
    </location>
</feature>
<dbReference type="EMBL" id="CP022540">
    <property type="protein sequence ID" value="ASP21229.1"/>
    <property type="molecule type" value="Genomic_DNA"/>
</dbReference>
<dbReference type="InterPro" id="IPR017896">
    <property type="entry name" value="4Fe4S_Fe-S-bd"/>
</dbReference>
<dbReference type="InterPro" id="IPR002880">
    <property type="entry name" value="Pyrv_Fd/Flavodoxin_OxRdtase_N"/>
</dbReference>
<dbReference type="PROSITE" id="PS51379">
    <property type="entry name" value="4FE4S_FER_2"/>
    <property type="match status" value="1"/>
</dbReference>
<evidence type="ECO:0000313" key="4">
    <source>
        <dbReference type="Proteomes" id="UP000203589"/>
    </source>
</evidence>
<proteinExistence type="predicted"/>
<dbReference type="Proteomes" id="UP000203589">
    <property type="component" value="Chromosome"/>
</dbReference>
<gene>
    <name evidence="3" type="ORF">ANTHELSMS3_02567</name>
</gene>
<dbReference type="Pfam" id="PF01558">
    <property type="entry name" value="POR"/>
    <property type="match status" value="1"/>
</dbReference>
<dbReference type="InterPro" id="IPR002869">
    <property type="entry name" value="Pyrv_flavodox_OxRed_cen"/>
</dbReference>
<evidence type="ECO:0000259" key="2">
    <source>
        <dbReference type="PROSITE" id="PS51379"/>
    </source>
</evidence>
<dbReference type="Gene3D" id="3.40.920.10">
    <property type="entry name" value="Pyruvate-ferredoxin oxidoreductase, PFOR, domain III"/>
    <property type="match status" value="1"/>
</dbReference>
<name>A0A222E4T5_9RHOB</name>
<dbReference type="NCBIfam" id="NF009588">
    <property type="entry name" value="PRK13029.1"/>
    <property type="match status" value="1"/>
</dbReference>
<keyword evidence="4" id="KW-1185">Reference proteome</keyword>
<accession>A0A222E4T5</accession>
<organism evidence="3 4">
    <name type="scientific">Antarctobacter heliothermus</name>
    <dbReference type="NCBI Taxonomy" id="74033"/>
    <lineage>
        <taxon>Bacteria</taxon>
        <taxon>Pseudomonadati</taxon>
        <taxon>Pseudomonadota</taxon>
        <taxon>Alphaproteobacteria</taxon>
        <taxon>Rhodobacterales</taxon>
        <taxon>Roseobacteraceae</taxon>
        <taxon>Antarctobacter</taxon>
    </lineage>
</organism>
<dbReference type="InterPro" id="IPR051457">
    <property type="entry name" value="2-oxoacid:Fd_oxidoreductase"/>
</dbReference>